<name>A0A398BU46_9RHOB</name>
<dbReference type="Proteomes" id="UP000266649">
    <property type="component" value="Unassembled WGS sequence"/>
</dbReference>
<feature type="transmembrane region" description="Helical" evidence="4">
    <location>
        <begin position="99"/>
        <end position="121"/>
    </location>
</feature>
<dbReference type="Pfam" id="PF07690">
    <property type="entry name" value="MFS_1"/>
    <property type="match status" value="1"/>
</dbReference>
<feature type="transmembrane region" description="Helical" evidence="4">
    <location>
        <begin position="337"/>
        <end position="363"/>
    </location>
</feature>
<dbReference type="OrthoDB" id="7200137at2"/>
<feature type="transmembrane region" description="Helical" evidence="4">
    <location>
        <begin position="133"/>
        <end position="151"/>
    </location>
</feature>
<dbReference type="Gene3D" id="1.20.1250.20">
    <property type="entry name" value="MFS general substrate transporter like domains"/>
    <property type="match status" value="1"/>
</dbReference>
<protein>
    <submittedName>
        <fullName evidence="5">MFS transporter</fullName>
    </submittedName>
</protein>
<feature type="transmembrane region" description="Helical" evidence="4">
    <location>
        <begin position="163"/>
        <end position="183"/>
    </location>
</feature>
<feature type="transmembrane region" description="Helical" evidence="4">
    <location>
        <begin position="7"/>
        <end position="30"/>
    </location>
</feature>
<proteinExistence type="predicted"/>
<feature type="transmembrane region" description="Helical" evidence="4">
    <location>
        <begin position="303"/>
        <end position="325"/>
    </location>
</feature>
<feature type="transmembrane region" description="Helical" evidence="4">
    <location>
        <begin position="369"/>
        <end position="388"/>
    </location>
</feature>
<keyword evidence="6" id="KW-1185">Reference proteome</keyword>
<evidence type="ECO:0000256" key="1">
    <source>
        <dbReference type="ARBA" id="ARBA00022692"/>
    </source>
</evidence>
<accession>A0A398BU46</accession>
<keyword evidence="1 4" id="KW-0812">Transmembrane</keyword>
<dbReference type="InterPro" id="IPR036259">
    <property type="entry name" value="MFS_trans_sf"/>
</dbReference>
<dbReference type="RefSeq" id="WP_119133718.1">
    <property type="nucleotide sequence ID" value="NZ_QXXQ01000002.1"/>
</dbReference>
<feature type="transmembrane region" description="Helical" evidence="4">
    <location>
        <begin position="279"/>
        <end position="297"/>
    </location>
</feature>
<dbReference type="AlphaFoldDB" id="A0A398BU46"/>
<reference evidence="5 6" key="1">
    <citation type="submission" date="2018-09" db="EMBL/GenBank/DDBJ databases">
        <title>Gemmobacter lutimaris sp. nov., a marine bacterium isolated from tidal flat.</title>
        <authorList>
            <person name="Lee D.W."/>
            <person name="Yoo Y."/>
            <person name="Kim J.-J."/>
            <person name="Kim B.S."/>
        </authorList>
    </citation>
    <scope>NUCLEOTIDE SEQUENCE [LARGE SCALE GENOMIC DNA]</scope>
    <source>
        <strain evidence="5 6">YJ-T1-11</strain>
    </source>
</reference>
<dbReference type="SUPFAM" id="SSF103473">
    <property type="entry name" value="MFS general substrate transporter"/>
    <property type="match status" value="1"/>
</dbReference>
<evidence type="ECO:0000256" key="2">
    <source>
        <dbReference type="ARBA" id="ARBA00022989"/>
    </source>
</evidence>
<keyword evidence="3 4" id="KW-0472">Membrane</keyword>
<evidence type="ECO:0000313" key="6">
    <source>
        <dbReference type="Proteomes" id="UP000266649"/>
    </source>
</evidence>
<dbReference type="EMBL" id="QXXQ01000002">
    <property type="protein sequence ID" value="RID93067.1"/>
    <property type="molecule type" value="Genomic_DNA"/>
</dbReference>
<evidence type="ECO:0000256" key="4">
    <source>
        <dbReference type="SAM" id="Phobius"/>
    </source>
</evidence>
<feature type="transmembrane region" description="Helical" evidence="4">
    <location>
        <begin position="243"/>
        <end position="267"/>
    </location>
</feature>
<feature type="transmembrane region" description="Helical" evidence="4">
    <location>
        <begin position="74"/>
        <end position="93"/>
    </location>
</feature>
<keyword evidence="2 4" id="KW-1133">Transmembrane helix</keyword>
<feature type="transmembrane region" description="Helical" evidence="4">
    <location>
        <begin position="42"/>
        <end position="62"/>
    </location>
</feature>
<evidence type="ECO:0000256" key="3">
    <source>
        <dbReference type="ARBA" id="ARBA00023136"/>
    </source>
</evidence>
<gene>
    <name evidence="5" type="ORF">D2N39_05285</name>
</gene>
<evidence type="ECO:0000313" key="5">
    <source>
        <dbReference type="EMBL" id="RID93067.1"/>
    </source>
</evidence>
<feature type="transmembrane region" description="Helical" evidence="4">
    <location>
        <begin position="213"/>
        <end position="237"/>
    </location>
</feature>
<sequence>MRGEGAAVWGLALGQTLIYAGLYYGFAALLPDLLVATGWSKQMLAAGPTLAFLVTAVLTPFTGRLVDRGLGGEMLILLPILGALGLAGAGFAGTPALWLVGWAVVGLAQAGSLYDTCFAFITRRLGEGARIAITRVTLVAGFASTLAFPLGHWLGAQFGGRGGLAALALVVAIGAVPVNLWAVRRLRRLERAGTPRRAPTEPGLLAAALRRPLFWLIAVLFGVTMLNHGMLITYALVLFADRGAAAGTAVLAASCIGPSQVAGRLILMLNEARIGNLGAMRASLGAIVLATGALWLAGAAPGLIFAFALLQGAGIGLTSILRPVLLAEKLGRRGFGVISGAAAVAPILAIAAAPTAGAVLLSLGGVPALLAASTALTLIALSLGALVMRQPSQ</sequence>
<organism evidence="5 6">
    <name type="scientific">Gemmobacter lutimaris</name>
    <dbReference type="NCBI Taxonomy" id="2306023"/>
    <lineage>
        <taxon>Bacteria</taxon>
        <taxon>Pseudomonadati</taxon>
        <taxon>Pseudomonadota</taxon>
        <taxon>Alphaproteobacteria</taxon>
        <taxon>Rhodobacterales</taxon>
        <taxon>Paracoccaceae</taxon>
        <taxon>Gemmobacter</taxon>
    </lineage>
</organism>
<dbReference type="GO" id="GO:0022857">
    <property type="term" value="F:transmembrane transporter activity"/>
    <property type="evidence" value="ECO:0007669"/>
    <property type="project" value="InterPro"/>
</dbReference>
<dbReference type="InterPro" id="IPR011701">
    <property type="entry name" value="MFS"/>
</dbReference>
<comment type="caution">
    <text evidence="5">The sequence shown here is derived from an EMBL/GenBank/DDBJ whole genome shotgun (WGS) entry which is preliminary data.</text>
</comment>